<keyword evidence="2 5" id="KW-0812">Transmembrane</keyword>
<feature type="transmembrane region" description="Helical" evidence="5">
    <location>
        <begin position="6"/>
        <end position="26"/>
    </location>
</feature>
<dbReference type="PANTHER" id="PTHR36116:SF1">
    <property type="entry name" value="UPF0060 MEMBRANE PROTEIN YNFA"/>
    <property type="match status" value="1"/>
</dbReference>
<sequence>MLKIISLFFLTALAEIFGCYCVYIWFKKTASHCFLGLAILSLMLFAWLLSLHPEASGRIYATYGGIYIIVSMIWLRLVDNVKLSSFDLIGAGIILLGTVVIISGWRS</sequence>
<dbReference type="HAMAP" id="MF_00010">
    <property type="entry name" value="UPF0060"/>
    <property type="match status" value="1"/>
</dbReference>
<keyword evidence="1 5" id="KW-1003">Cell membrane</keyword>
<dbReference type="RefSeq" id="WP_086364555.1">
    <property type="nucleotide sequence ID" value="NZ_CP132381.1"/>
</dbReference>
<dbReference type="OrthoDB" id="123240at2"/>
<comment type="similarity">
    <text evidence="5">Belongs to the UPF0060 family.</text>
</comment>
<evidence type="ECO:0000313" key="6">
    <source>
        <dbReference type="EMBL" id="PXY91812.1"/>
    </source>
</evidence>
<dbReference type="PANTHER" id="PTHR36116">
    <property type="entry name" value="UPF0060 MEMBRANE PROTEIN YNFA"/>
    <property type="match status" value="1"/>
</dbReference>
<comment type="caution">
    <text evidence="6">The sequence shown here is derived from an EMBL/GenBank/DDBJ whole genome shotgun (WGS) entry which is preliminary data.</text>
</comment>
<name>A0A2V4E160_9GAMM</name>
<dbReference type="InterPro" id="IPR003844">
    <property type="entry name" value="UPF0060"/>
</dbReference>
<proteinExistence type="inferred from homology"/>
<gene>
    <name evidence="6" type="ORF">DKK78_05725</name>
</gene>
<dbReference type="SUPFAM" id="SSF103481">
    <property type="entry name" value="Multidrug resistance efflux transporter EmrE"/>
    <property type="match status" value="1"/>
</dbReference>
<reference evidence="6 7" key="1">
    <citation type="submission" date="2018-05" db="EMBL/GenBank/DDBJ databases">
        <title>Reference genomes for bee gut microbiota database.</title>
        <authorList>
            <person name="Ellegaard K.M."/>
        </authorList>
    </citation>
    <scope>NUCLEOTIDE SEQUENCE [LARGE SCALE GENOMIC DNA]</scope>
    <source>
        <strain evidence="6 7">ESL0172</strain>
    </source>
</reference>
<dbReference type="AlphaFoldDB" id="A0A2V4E160"/>
<dbReference type="NCBIfam" id="NF002586">
    <property type="entry name" value="PRK02237.1"/>
    <property type="match status" value="1"/>
</dbReference>
<keyword evidence="3 5" id="KW-1133">Transmembrane helix</keyword>
<evidence type="ECO:0000256" key="3">
    <source>
        <dbReference type="ARBA" id="ARBA00022989"/>
    </source>
</evidence>
<protein>
    <submittedName>
        <fullName evidence="6">YnfA family protein</fullName>
    </submittedName>
</protein>
<dbReference type="EMBL" id="QGLO01000004">
    <property type="protein sequence ID" value="PXY91812.1"/>
    <property type="molecule type" value="Genomic_DNA"/>
</dbReference>
<accession>A0A2V4E160</accession>
<dbReference type="Pfam" id="PF02694">
    <property type="entry name" value="UPF0060"/>
    <property type="match status" value="1"/>
</dbReference>
<keyword evidence="4 5" id="KW-0472">Membrane</keyword>
<dbReference type="Proteomes" id="UP000247673">
    <property type="component" value="Unassembled WGS sequence"/>
</dbReference>
<evidence type="ECO:0000313" key="7">
    <source>
        <dbReference type="Proteomes" id="UP000247673"/>
    </source>
</evidence>
<keyword evidence="7" id="KW-1185">Reference proteome</keyword>
<feature type="transmembrane region" description="Helical" evidence="5">
    <location>
        <begin position="85"/>
        <end position="105"/>
    </location>
</feature>
<feature type="transmembrane region" description="Helical" evidence="5">
    <location>
        <begin position="59"/>
        <end position="78"/>
    </location>
</feature>
<evidence type="ECO:0000256" key="1">
    <source>
        <dbReference type="ARBA" id="ARBA00022475"/>
    </source>
</evidence>
<evidence type="ECO:0000256" key="4">
    <source>
        <dbReference type="ARBA" id="ARBA00023136"/>
    </source>
</evidence>
<feature type="transmembrane region" description="Helical" evidence="5">
    <location>
        <begin position="33"/>
        <end position="53"/>
    </location>
</feature>
<dbReference type="GO" id="GO:0005886">
    <property type="term" value="C:plasma membrane"/>
    <property type="evidence" value="ECO:0007669"/>
    <property type="project" value="UniProtKB-SubCell"/>
</dbReference>
<evidence type="ECO:0000256" key="2">
    <source>
        <dbReference type="ARBA" id="ARBA00022692"/>
    </source>
</evidence>
<dbReference type="InterPro" id="IPR037185">
    <property type="entry name" value="EmrE-like"/>
</dbReference>
<evidence type="ECO:0000256" key="5">
    <source>
        <dbReference type="HAMAP-Rule" id="MF_00010"/>
    </source>
</evidence>
<comment type="subcellular location">
    <subcellularLocation>
        <location evidence="5">Cell membrane</location>
        <topology evidence="5">Multi-pass membrane protein</topology>
    </subcellularLocation>
</comment>
<organism evidence="6 7">
    <name type="scientific">Gilliamella apis</name>
    <dbReference type="NCBI Taxonomy" id="1970738"/>
    <lineage>
        <taxon>Bacteria</taxon>
        <taxon>Pseudomonadati</taxon>
        <taxon>Pseudomonadota</taxon>
        <taxon>Gammaproteobacteria</taxon>
        <taxon>Orbales</taxon>
        <taxon>Orbaceae</taxon>
        <taxon>Gilliamella</taxon>
    </lineage>
</organism>